<dbReference type="AlphaFoldDB" id="A0A2S6H9Q5"/>
<dbReference type="RefSeq" id="WP_219821304.1">
    <property type="nucleotide sequence ID" value="NZ_PTIZ01000011.1"/>
</dbReference>
<dbReference type="InterPro" id="IPR009081">
    <property type="entry name" value="PP-bd_ACP"/>
</dbReference>
<gene>
    <name evidence="2" type="ORF">B0F87_11191</name>
</gene>
<feature type="domain" description="Carrier" evidence="1">
    <location>
        <begin position="1"/>
        <end position="77"/>
    </location>
</feature>
<reference evidence="2 3" key="1">
    <citation type="submission" date="2018-02" db="EMBL/GenBank/DDBJ databases">
        <title>Subsurface microbial communities from deep shales in Ohio and West Virginia, USA.</title>
        <authorList>
            <person name="Wrighton K."/>
        </authorList>
    </citation>
    <scope>NUCLEOTIDE SEQUENCE [LARGE SCALE GENOMIC DNA]</scope>
    <source>
        <strain evidence="2 3">OWC-DMM</strain>
    </source>
</reference>
<organism evidence="2 3">
    <name type="scientific">Methylobacter tundripaludum</name>
    <dbReference type="NCBI Taxonomy" id="173365"/>
    <lineage>
        <taxon>Bacteria</taxon>
        <taxon>Pseudomonadati</taxon>
        <taxon>Pseudomonadota</taxon>
        <taxon>Gammaproteobacteria</taxon>
        <taxon>Methylococcales</taxon>
        <taxon>Methylococcaceae</taxon>
        <taxon>Methylobacter</taxon>
    </lineage>
</organism>
<dbReference type="InterPro" id="IPR036736">
    <property type="entry name" value="ACP-like_sf"/>
</dbReference>
<dbReference type="SUPFAM" id="SSF47336">
    <property type="entry name" value="ACP-like"/>
    <property type="match status" value="1"/>
</dbReference>
<evidence type="ECO:0000259" key="1">
    <source>
        <dbReference type="PROSITE" id="PS50075"/>
    </source>
</evidence>
<dbReference type="PROSITE" id="PS50075">
    <property type="entry name" value="CARRIER"/>
    <property type="match status" value="1"/>
</dbReference>
<sequence>MAEILKALNHIFQDVVDDPNVVLNRETTAQDVDDWDSLNHITFIVAIEKHFKVKFSSAEIRSWKNVGDMCDAIATSLG</sequence>
<accession>A0A2S6H9Q5</accession>
<dbReference type="Gene3D" id="1.10.1200.10">
    <property type="entry name" value="ACP-like"/>
    <property type="match status" value="1"/>
</dbReference>
<dbReference type="Proteomes" id="UP000240010">
    <property type="component" value="Unassembled WGS sequence"/>
</dbReference>
<comment type="caution">
    <text evidence="2">The sequence shown here is derived from an EMBL/GenBank/DDBJ whole genome shotgun (WGS) entry which is preliminary data.</text>
</comment>
<proteinExistence type="predicted"/>
<dbReference type="Pfam" id="PF00550">
    <property type="entry name" value="PP-binding"/>
    <property type="match status" value="1"/>
</dbReference>
<protein>
    <submittedName>
        <fullName evidence="2">Acyl carrier protein</fullName>
    </submittedName>
</protein>
<dbReference type="EMBL" id="PTIZ01000011">
    <property type="protein sequence ID" value="PPK74160.1"/>
    <property type="molecule type" value="Genomic_DNA"/>
</dbReference>
<name>A0A2S6H9Q5_9GAMM</name>
<evidence type="ECO:0000313" key="3">
    <source>
        <dbReference type="Proteomes" id="UP000240010"/>
    </source>
</evidence>
<evidence type="ECO:0000313" key="2">
    <source>
        <dbReference type="EMBL" id="PPK74160.1"/>
    </source>
</evidence>